<dbReference type="AlphaFoldDB" id="A0A1X7VSQ0"/>
<reference evidence="1" key="1">
    <citation type="submission" date="2017-05" db="UniProtKB">
        <authorList>
            <consortium name="EnsemblMetazoa"/>
        </authorList>
    </citation>
    <scope>IDENTIFICATION</scope>
</reference>
<dbReference type="EnsemblMetazoa" id="Aqu2.1.43406_001">
    <property type="protein sequence ID" value="Aqu2.1.43406_001"/>
    <property type="gene ID" value="Aqu2.1.43406"/>
</dbReference>
<evidence type="ECO:0000313" key="1">
    <source>
        <dbReference type="EnsemblMetazoa" id="Aqu2.1.43406_001"/>
    </source>
</evidence>
<dbReference type="InParanoid" id="A0A1X7VSQ0"/>
<protein>
    <submittedName>
        <fullName evidence="1">Uncharacterized protein</fullName>
    </submittedName>
</protein>
<sequence>MDNSLFAIFGKIWLETLYYSTGTLTQF</sequence>
<organism evidence="1">
    <name type="scientific">Amphimedon queenslandica</name>
    <name type="common">Sponge</name>
    <dbReference type="NCBI Taxonomy" id="400682"/>
    <lineage>
        <taxon>Eukaryota</taxon>
        <taxon>Metazoa</taxon>
        <taxon>Porifera</taxon>
        <taxon>Demospongiae</taxon>
        <taxon>Heteroscleromorpha</taxon>
        <taxon>Haplosclerida</taxon>
        <taxon>Niphatidae</taxon>
        <taxon>Amphimedon</taxon>
    </lineage>
</organism>
<proteinExistence type="predicted"/>
<accession>A0A1X7VSQ0</accession>
<name>A0A1X7VSQ0_AMPQE</name>